<evidence type="ECO:0000259" key="1">
    <source>
        <dbReference type="Pfam" id="PF19993"/>
    </source>
</evidence>
<dbReference type="AlphaFoldDB" id="A0A101JEN2"/>
<protein>
    <submittedName>
        <fullName evidence="2">ATP/GTP-binding protein</fullName>
    </submittedName>
</protein>
<evidence type="ECO:0000313" key="2">
    <source>
        <dbReference type="EMBL" id="KUL25426.1"/>
    </source>
</evidence>
<gene>
    <name evidence="2" type="ORF">ADL15_40910</name>
</gene>
<dbReference type="Pfam" id="PF19993">
    <property type="entry name" value="DO-GTPase2"/>
    <property type="match status" value="1"/>
</dbReference>
<name>A0A101JEN2_9ACTN</name>
<dbReference type="SUPFAM" id="SSF52540">
    <property type="entry name" value="P-loop containing nucleoside triphosphate hydrolases"/>
    <property type="match status" value="1"/>
</dbReference>
<dbReference type="RefSeq" id="WP_067703704.1">
    <property type="nucleotide sequence ID" value="NZ_LLZH01000314.1"/>
</dbReference>
<evidence type="ECO:0000313" key="3">
    <source>
        <dbReference type="Proteomes" id="UP000053244"/>
    </source>
</evidence>
<accession>A0A101JEN2</accession>
<sequence length="381" mass="42228">MQSRVLEQHIAVFGESGSGKTVLVSSFYGATLEPQFLNNSLFDVVADDRSQHTFLHQNYLGMRNRAQPPAPTRFAAKSYSFSVKLRDNSEAAVKSRPFDALRLVWHDYPGEWFEQDVDGEEEAQRRVDTFRSLLSSDVALLLVDARKLLDHAGEEERYLKSLIANFHTGLLSIKDELLVDGKPLVEFPRIWMMALSKADLMPDMDTFKFRDLLTEKVGGDLDQLARVIAGLVEASDALSVAEDFVLLSSAKFEPGEIKVAERVGLNLILPLAAILPFERHVRWNQTMQLPGKVAENLLSGASTLAAALVARKTRLPGPLGKVLNLVNPALVNAAAKLAGDKLREMNAQALARQDHLAAVLTGCRIDLDRAEQDNVLYRSLK</sequence>
<dbReference type="EMBL" id="LLZH01000314">
    <property type="protein sequence ID" value="KUL25426.1"/>
    <property type="molecule type" value="Genomic_DNA"/>
</dbReference>
<dbReference type="Proteomes" id="UP000053244">
    <property type="component" value="Unassembled WGS sequence"/>
</dbReference>
<dbReference type="Gene3D" id="3.40.50.300">
    <property type="entry name" value="P-loop containing nucleotide triphosphate hydrolases"/>
    <property type="match status" value="1"/>
</dbReference>
<feature type="domain" description="Double-GTPase 2" evidence="1">
    <location>
        <begin position="9"/>
        <end position="170"/>
    </location>
</feature>
<organism evidence="2 3">
    <name type="scientific">Actinoplanes awajinensis subsp. mycoplanecinus</name>
    <dbReference type="NCBI Taxonomy" id="135947"/>
    <lineage>
        <taxon>Bacteria</taxon>
        <taxon>Bacillati</taxon>
        <taxon>Actinomycetota</taxon>
        <taxon>Actinomycetes</taxon>
        <taxon>Micromonosporales</taxon>
        <taxon>Micromonosporaceae</taxon>
        <taxon>Actinoplanes</taxon>
    </lineage>
</organism>
<dbReference type="InterPro" id="IPR045528">
    <property type="entry name" value="DO-GTPase2"/>
</dbReference>
<keyword evidence="3" id="KW-1185">Reference proteome</keyword>
<comment type="caution">
    <text evidence="2">The sequence shown here is derived from an EMBL/GenBank/DDBJ whole genome shotgun (WGS) entry which is preliminary data.</text>
</comment>
<dbReference type="InterPro" id="IPR027417">
    <property type="entry name" value="P-loop_NTPase"/>
</dbReference>
<dbReference type="OrthoDB" id="4476065at2"/>
<proteinExistence type="predicted"/>
<reference evidence="2 3" key="1">
    <citation type="submission" date="2015-10" db="EMBL/GenBank/DDBJ databases">
        <authorList>
            <person name="Gilbert D.G."/>
        </authorList>
    </citation>
    <scope>NUCLEOTIDE SEQUENCE [LARGE SCALE GENOMIC DNA]</scope>
    <source>
        <strain evidence="2 3">NRRL B-16712</strain>
    </source>
</reference>